<evidence type="ECO:0000259" key="1">
    <source>
        <dbReference type="Pfam" id="PF01433"/>
    </source>
</evidence>
<accession>A0A4S2KL23</accession>
<evidence type="ECO:0000313" key="3">
    <source>
        <dbReference type="Proteomes" id="UP000310200"/>
    </source>
</evidence>
<name>A0A4S2KL23_9HYME</name>
<dbReference type="SUPFAM" id="SSF55486">
    <property type="entry name" value="Metalloproteases ('zincins'), catalytic domain"/>
    <property type="match status" value="1"/>
</dbReference>
<keyword evidence="3" id="KW-1185">Reference proteome</keyword>
<dbReference type="EMBL" id="QBLH01002081">
    <property type="protein sequence ID" value="TGZ49916.1"/>
    <property type="molecule type" value="Genomic_DNA"/>
</dbReference>
<keyword evidence="2" id="KW-0031">Aminopeptidase</keyword>
<proteinExistence type="predicted"/>
<gene>
    <name evidence="2" type="ORF">DBV15_11315</name>
</gene>
<comment type="caution">
    <text evidence="2">The sequence shown here is derived from an EMBL/GenBank/DDBJ whole genome shotgun (WGS) entry which is preliminary data.</text>
</comment>
<protein>
    <submittedName>
        <fullName evidence="2">Aminopeptidase N</fullName>
    </submittedName>
</protein>
<evidence type="ECO:0000313" key="2">
    <source>
        <dbReference type="EMBL" id="TGZ49916.1"/>
    </source>
</evidence>
<dbReference type="GO" id="GO:0004177">
    <property type="term" value="F:aminopeptidase activity"/>
    <property type="evidence" value="ECO:0007669"/>
    <property type="project" value="UniProtKB-KW"/>
</dbReference>
<sequence length="96" mass="10942">MGEVFKSGGQIFEDWRTMDFFVTGAIHDCLHLDIGLLDSVTLNLHDTLDNDILFGDEVYKKASAILRMLYHAVGDEVFRKGIIKYFVTKQYGGHSR</sequence>
<dbReference type="InterPro" id="IPR027268">
    <property type="entry name" value="Peptidase_M4/M1_CTD_sf"/>
</dbReference>
<dbReference type="InterPro" id="IPR014782">
    <property type="entry name" value="Peptidase_M1_dom"/>
</dbReference>
<feature type="domain" description="Peptidase M1 membrane alanine aminopeptidase" evidence="1">
    <location>
        <begin position="9"/>
        <end position="92"/>
    </location>
</feature>
<keyword evidence="2" id="KW-0645">Protease</keyword>
<dbReference type="Proteomes" id="UP000310200">
    <property type="component" value="Unassembled WGS sequence"/>
</dbReference>
<dbReference type="Pfam" id="PF01433">
    <property type="entry name" value="Peptidase_M1"/>
    <property type="match status" value="1"/>
</dbReference>
<reference evidence="2 3" key="1">
    <citation type="journal article" date="2019" name="Philos. Trans. R. Soc. Lond., B, Biol. Sci.">
        <title>Ant behaviour and brain gene expression of defending hosts depend on the ecological success of the intruding social parasite.</title>
        <authorList>
            <person name="Kaur R."/>
            <person name="Stoldt M."/>
            <person name="Jongepier E."/>
            <person name="Feldmeyer B."/>
            <person name="Menzel F."/>
            <person name="Bornberg-Bauer E."/>
            <person name="Foitzik S."/>
        </authorList>
    </citation>
    <scope>NUCLEOTIDE SEQUENCE [LARGE SCALE GENOMIC DNA]</scope>
    <source>
        <tissue evidence="2">Whole body</tissue>
    </source>
</reference>
<dbReference type="Gene3D" id="1.10.390.10">
    <property type="entry name" value="Neutral Protease Domain 2"/>
    <property type="match status" value="1"/>
</dbReference>
<keyword evidence="2" id="KW-0378">Hydrolase</keyword>
<dbReference type="GO" id="GO:0008237">
    <property type="term" value="F:metallopeptidase activity"/>
    <property type="evidence" value="ECO:0007669"/>
    <property type="project" value="InterPro"/>
</dbReference>
<dbReference type="AlphaFoldDB" id="A0A4S2KL23"/>
<organism evidence="2 3">
    <name type="scientific">Temnothorax longispinosus</name>
    <dbReference type="NCBI Taxonomy" id="300112"/>
    <lineage>
        <taxon>Eukaryota</taxon>
        <taxon>Metazoa</taxon>
        <taxon>Ecdysozoa</taxon>
        <taxon>Arthropoda</taxon>
        <taxon>Hexapoda</taxon>
        <taxon>Insecta</taxon>
        <taxon>Pterygota</taxon>
        <taxon>Neoptera</taxon>
        <taxon>Endopterygota</taxon>
        <taxon>Hymenoptera</taxon>
        <taxon>Apocrita</taxon>
        <taxon>Aculeata</taxon>
        <taxon>Formicoidea</taxon>
        <taxon>Formicidae</taxon>
        <taxon>Myrmicinae</taxon>
        <taxon>Temnothorax</taxon>
    </lineage>
</organism>
<dbReference type="GO" id="GO:0008270">
    <property type="term" value="F:zinc ion binding"/>
    <property type="evidence" value="ECO:0007669"/>
    <property type="project" value="InterPro"/>
</dbReference>
<dbReference type="STRING" id="300112.A0A4S2KL23"/>